<proteinExistence type="predicted"/>
<dbReference type="Gene3D" id="1.10.20.10">
    <property type="entry name" value="Histone, subunit A"/>
    <property type="match status" value="1"/>
</dbReference>
<dbReference type="GO" id="GO:0046982">
    <property type="term" value="F:protein heterodimerization activity"/>
    <property type="evidence" value="ECO:0007669"/>
    <property type="project" value="InterPro"/>
</dbReference>
<accession>A0A811KQP7</accession>
<evidence type="ECO:0000313" key="4">
    <source>
        <dbReference type="Proteomes" id="UP000614601"/>
    </source>
</evidence>
<name>A0A811KQP7_9BILA</name>
<dbReference type="InterPro" id="IPR003958">
    <property type="entry name" value="CBFA_NFYB_domain"/>
</dbReference>
<dbReference type="EMBL" id="CAJFCW020000004">
    <property type="protein sequence ID" value="CAG9110735.1"/>
    <property type="molecule type" value="Genomic_DNA"/>
</dbReference>
<dbReference type="Pfam" id="PF00808">
    <property type="entry name" value="CBFD_NFYB_HMF"/>
    <property type="match status" value="1"/>
</dbReference>
<feature type="domain" description="Transcription factor CBF/NF-Y/archaeal histone" evidence="2">
    <location>
        <begin position="145"/>
        <end position="206"/>
    </location>
</feature>
<sequence>MSDRPGPLKPVQEAAPSTTPLKVPNSLKEALERPGIVVKRAAGPWDRIPGRSGLVSEPSSSAAGPSGLAAGPSRLAAGSSGLAAGRSKRPLAQEASVLSNFAAGPSSGAPGTSTAAPGPSTSSDISPPPKLVKRPALDEDKPCLIPTEQIRALLDEDGKKKHKQEVVQVLAAGTQAMCEDLFECAMELASKEGRKMVSAEDINKCLANVMYRY</sequence>
<comment type="caution">
    <text evidence="3">The sequence shown here is derived from an EMBL/GenBank/DDBJ whole genome shotgun (WGS) entry which is preliminary data.</text>
</comment>
<protein>
    <recommendedName>
        <fullName evidence="2">Transcription factor CBF/NF-Y/archaeal histone domain-containing protein</fullName>
    </recommendedName>
</protein>
<evidence type="ECO:0000313" key="3">
    <source>
        <dbReference type="EMBL" id="CAD5218499.1"/>
    </source>
</evidence>
<feature type="compositionally biased region" description="Low complexity" evidence="1">
    <location>
        <begin position="102"/>
        <end position="123"/>
    </location>
</feature>
<evidence type="ECO:0000256" key="1">
    <source>
        <dbReference type="SAM" id="MobiDB-lite"/>
    </source>
</evidence>
<evidence type="ECO:0000259" key="2">
    <source>
        <dbReference type="Pfam" id="PF00808"/>
    </source>
</evidence>
<dbReference type="AlphaFoldDB" id="A0A811KQP7"/>
<dbReference type="Proteomes" id="UP000783686">
    <property type="component" value="Unassembled WGS sequence"/>
</dbReference>
<dbReference type="SUPFAM" id="SSF47113">
    <property type="entry name" value="Histone-fold"/>
    <property type="match status" value="1"/>
</dbReference>
<reference evidence="3" key="1">
    <citation type="submission" date="2020-09" db="EMBL/GenBank/DDBJ databases">
        <authorList>
            <person name="Kikuchi T."/>
        </authorList>
    </citation>
    <scope>NUCLEOTIDE SEQUENCE</scope>
    <source>
        <strain evidence="3">SH1</strain>
    </source>
</reference>
<dbReference type="Proteomes" id="UP000614601">
    <property type="component" value="Unassembled WGS sequence"/>
</dbReference>
<dbReference type="EMBL" id="CAJFDH010000004">
    <property type="protein sequence ID" value="CAD5218499.1"/>
    <property type="molecule type" value="Genomic_DNA"/>
</dbReference>
<dbReference type="InterPro" id="IPR009072">
    <property type="entry name" value="Histone-fold"/>
</dbReference>
<keyword evidence="4" id="KW-1185">Reference proteome</keyword>
<gene>
    <name evidence="3" type="ORF">BOKJ2_LOCUS7709</name>
</gene>
<organism evidence="3 4">
    <name type="scientific">Bursaphelenchus okinawaensis</name>
    <dbReference type="NCBI Taxonomy" id="465554"/>
    <lineage>
        <taxon>Eukaryota</taxon>
        <taxon>Metazoa</taxon>
        <taxon>Ecdysozoa</taxon>
        <taxon>Nematoda</taxon>
        <taxon>Chromadorea</taxon>
        <taxon>Rhabditida</taxon>
        <taxon>Tylenchina</taxon>
        <taxon>Tylenchomorpha</taxon>
        <taxon>Aphelenchoidea</taxon>
        <taxon>Aphelenchoididae</taxon>
        <taxon>Bursaphelenchus</taxon>
    </lineage>
</organism>
<feature type="compositionally biased region" description="Low complexity" evidence="1">
    <location>
        <begin position="56"/>
        <end position="85"/>
    </location>
</feature>
<feature type="region of interest" description="Disordered" evidence="1">
    <location>
        <begin position="1"/>
        <end position="140"/>
    </location>
</feature>